<organism evidence="1 2">
    <name type="scientific">Magnetospirillum gryphiswaldense (strain DSM 6361 / JCM 21280 / NBRC 15271 / MSR-1)</name>
    <dbReference type="NCBI Taxonomy" id="431944"/>
    <lineage>
        <taxon>Bacteria</taxon>
        <taxon>Pseudomonadati</taxon>
        <taxon>Pseudomonadota</taxon>
        <taxon>Alphaproteobacteria</taxon>
        <taxon>Rhodospirillales</taxon>
        <taxon>Rhodospirillaceae</taxon>
        <taxon>Magnetospirillum</taxon>
    </lineage>
</organism>
<keyword evidence="2" id="KW-1185">Reference proteome</keyword>
<protein>
    <submittedName>
        <fullName evidence="1">Uncharacterized protein</fullName>
    </submittedName>
</protein>
<evidence type="ECO:0000313" key="2">
    <source>
        <dbReference type="Proteomes" id="UP000018922"/>
    </source>
</evidence>
<dbReference type="KEGG" id="mgy:MGMSRv2__1285"/>
<dbReference type="HOGENOM" id="CLU_2936142_0_0_5"/>
<gene>
    <name evidence="1" type="ordered locus">MGMSRv2__1285</name>
</gene>
<evidence type="ECO:0000313" key="1">
    <source>
        <dbReference type="EMBL" id="CDK98500.1"/>
    </source>
</evidence>
<dbReference type="Proteomes" id="UP000018922">
    <property type="component" value="Chromosome I"/>
</dbReference>
<dbReference type="AlphaFoldDB" id="V6EZ09"/>
<accession>V6EZ09</accession>
<reference evidence="1 2" key="1">
    <citation type="journal article" date="2014" name="Genome Announc.">
        <title>Complete genome sequence of Magnetospirillum gryphiswaldense MSR-1.</title>
        <authorList>
            <person name="Wang X."/>
            <person name="Wang Q."/>
            <person name="Zhang W."/>
            <person name="Wang Y."/>
            <person name="Li L."/>
            <person name="Wen T."/>
            <person name="Zhang T."/>
            <person name="Zhang Y."/>
            <person name="Xu J."/>
            <person name="Hu J."/>
            <person name="Li S."/>
            <person name="Liu L."/>
            <person name="Liu J."/>
            <person name="Jiang W."/>
            <person name="Tian J."/>
            <person name="Li Y."/>
            <person name="Schuler D."/>
            <person name="Wang L."/>
            <person name="Li J."/>
        </authorList>
    </citation>
    <scope>NUCLEOTIDE SEQUENCE [LARGE SCALE GENOMIC DNA]</scope>
    <source>
        <strain evidence="2">DSM 6361 / JCM 21280 / NBRC 15271 / MSR-1</strain>
    </source>
</reference>
<proteinExistence type="predicted"/>
<sequence length="60" mass="6904">MRCSYLVSPNTSPSALPALFFQNQLLQRQVHIVRNAIHVAFLLKKCISAKRQYKFGNVRT</sequence>
<name>V6EZ09_MAGGM</name>
<dbReference type="STRING" id="1430440.MGMSRv2__1285"/>
<dbReference type="EMBL" id="HG794546">
    <property type="protein sequence ID" value="CDK98500.1"/>
    <property type="molecule type" value="Genomic_DNA"/>
</dbReference>